<dbReference type="InterPro" id="IPR036890">
    <property type="entry name" value="HATPase_C_sf"/>
</dbReference>
<dbReference type="InterPro" id="IPR011047">
    <property type="entry name" value="Quinoprotein_ADH-like_sf"/>
</dbReference>
<evidence type="ECO:0000313" key="7">
    <source>
        <dbReference type="Proteomes" id="UP000011135"/>
    </source>
</evidence>
<evidence type="ECO:0000256" key="2">
    <source>
        <dbReference type="ARBA" id="ARBA00012438"/>
    </source>
</evidence>
<feature type="transmembrane region" description="Helical" evidence="4">
    <location>
        <begin position="744"/>
        <end position="764"/>
    </location>
</feature>
<dbReference type="eggNOG" id="COG4251">
    <property type="taxonomic scope" value="Bacteria"/>
</dbReference>
<dbReference type="PANTHER" id="PTHR43547:SF2">
    <property type="entry name" value="HYBRID SIGNAL TRANSDUCTION HISTIDINE KINASE C"/>
    <property type="match status" value="1"/>
</dbReference>
<dbReference type="PANTHER" id="PTHR43547">
    <property type="entry name" value="TWO-COMPONENT HISTIDINE KINASE"/>
    <property type="match status" value="1"/>
</dbReference>
<evidence type="ECO:0000256" key="3">
    <source>
        <dbReference type="ARBA" id="ARBA00022553"/>
    </source>
</evidence>
<dbReference type="InterPro" id="IPR013783">
    <property type="entry name" value="Ig-like_fold"/>
</dbReference>
<dbReference type="InterPro" id="IPR004358">
    <property type="entry name" value="Sig_transdc_His_kin-like_C"/>
</dbReference>
<organism evidence="6 7">
    <name type="scientific">Fulvivirga imtechensis AK7</name>
    <dbReference type="NCBI Taxonomy" id="1237149"/>
    <lineage>
        <taxon>Bacteria</taxon>
        <taxon>Pseudomonadati</taxon>
        <taxon>Bacteroidota</taxon>
        <taxon>Cytophagia</taxon>
        <taxon>Cytophagales</taxon>
        <taxon>Fulvivirgaceae</taxon>
        <taxon>Fulvivirga</taxon>
    </lineage>
</organism>
<dbReference type="Gene3D" id="3.30.565.10">
    <property type="entry name" value="Histidine kinase-like ATPase, C-terminal domain"/>
    <property type="match status" value="1"/>
</dbReference>
<dbReference type="SUPFAM" id="SSF47384">
    <property type="entry name" value="Homodimeric domain of signal transducing histidine kinase"/>
    <property type="match status" value="1"/>
</dbReference>
<dbReference type="SMART" id="SM00387">
    <property type="entry name" value="HATPase_c"/>
    <property type="match status" value="1"/>
</dbReference>
<sequence>MYDGYNFKIFRNDANDSTTISNDLINDIKLDVNGDIWLATYGGLNLYDREYGVFKRFLHDPANNQSLSGNVVNALLFDSKGRLWVGTSYGLNLFIKETGTFKRYVQKDGEANSLIHDNIANSAMIEDHLGNLWIGTHAGISYFNPETEKFINYKHDREDITTISCSHVTSFYEDSDKTIWVGTFCGGINRFNPSDSTFVRYPYERTDSLSLSDSYVTSINEDAEGQLLINTDNGLNVMNRKTGVFKKYFHDPENVHSLSSNITTCTFIDVNNRLWVGTRFGGINIFDKDKYSFKHIRHKGGKGLSNNNVTSFAEDQKGNYWVGTDGGGVNYFDRGKNDFTKLLMHRADKPNSIGSNKVLALEVDRSGNLWIGSWAGGVTVYNPETDEYRHYKNNPDDPNSLSGDYIFDIMEDSQGNIWIGTWNNGFSRYNKDKDNFTQYTYKNDRNDISYAIVVCMYEDHLGKIWVGTGQNGLDMFDPITEKFTHYGSSGINNGSLPVNSIYSLYEDSKNRLWIGTNGGGLCMFNRETATFEVFRKQDGLPNNVIMGILEDNNTNIWLSTNEGLSMFNPEEKTFKNYGLHDGLQSNQFNRWAYRRLSTGELLFGGINGYNMFLPENIKSNEYIPPVYITELRLFNQVIPVSKDGPLRKSLLYTSQITFNYKQNYINLDYVALNYRKSYNNQYKYILEGLQDHWIEAGPERKATYTNLDPGEYIFKVKGSNNDGVWNEDAASLKIIITPPFWDTWFFKVAVALLAVGILISVYLVRMRVVKAQKAALELQVQEKTQSLTKINRELDQFAYVVSHDLKAPLRGIASLSEWIEEDLEENTNEEVKSNFTLLKSRVSRMKDLIDGILQYSRVGRMSAEKETVSSGELINEVLSILSIPDGFNVEVTGDFPVIQTNRTWTEQVFTNLISNAIKYHNRDTGNITIAYHSDQKFHYFSVKDDGPGIAEEYHEKIFMIFQTLQPKDTTESTGIGLSIVKKIIEEQGGSIWVESDGINGSKFIFTLPK</sequence>
<dbReference type="InterPro" id="IPR003661">
    <property type="entry name" value="HisK_dim/P_dom"/>
</dbReference>
<dbReference type="InterPro" id="IPR011110">
    <property type="entry name" value="Reg_prop"/>
</dbReference>
<dbReference type="STRING" id="1237149.C900_04279"/>
<dbReference type="Gene3D" id="1.10.287.130">
    <property type="match status" value="1"/>
</dbReference>
<dbReference type="InterPro" id="IPR036097">
    <property type="entry name" value="HisK_dim/P_sf"/>
</dbReference>
<name>L8K1U4_9BACT</name>
<feature type="domain" description="Histidine kinase" evidence="5">
    <location>
        <begin position="800"/>
        <end position="1009"/>
    </location>
</feature>
<dbReference type="InterPro" id="IPR011123">
    <property type="entry name" value="Y_Y_Y"/>
</dbReference>
<dbReference type="InterPro" id="IPR005467">
    <property type="entry name" value="His_kinase_dom"/>
</dbReference>
<comment type="caution">
    <text evidence="6">The sequence shown here is derived from an EMBL/GenBank/DDBJ whole genome shotgun (WGS) entry which is preliminary data.</text>
</comment>
<dbReference type="EMBL" id="AMZN01000006">
    <property type="protein sequence ID" value="ELR73427.1"/>
    <property type="molecule type" value="Genomic_DNA"/>
</dbReference>
<dbReference type="InterPro" id="IPR015943">
    <property type="entry name" value="WD40/YVTN_repeat-like_dom_sf"/>
</dbReference>
<dbReference type="SUPFAM" id="SSF55874">
    <property type="entry name" value="ATPase domain of HSP90 chaperone/DNA topoisomerase II/histidine kinase"/>
    <property type="match status" value="1"/>
</dbReference>
<dbReference type="Pfam" id="PF07494">
    <property type="entry name" value="Reg_prop"/>
    <property type="match status" value="8"/>
</dbReference>
<dbReference type="CDD" id="cd00082">
    <property type="entry name" value="HisKA"/>
    <property type="match status" value="1"/>
</dbReference>
<dbReference type="SMART" id="SM00388">
    <property type="entry name" value="HisKA"/>
    <property type="match status" value="1"/>
</dbReference>
<dbReference type="Gene3D" id="2.60.40.10">
    <property type="entry name" value="Immunoglobulins"/>
    <property type="match status" value="1"/>
</dbReference>
<dbReference type="PROSITE" id="PS50109">
    <property type="entry name" value="HIS_KIN"/>
    <property type="match status" value="1"/>
</dbReference>
<dbReference type="Gene3D" id="2.130.10.10">
    <property type="entry name" value="YVTN repeat-like/Quinoprotein amine dehydrogenase"/>
    <property type="match status" value="4"/>
</dbReference>
<dbReference type="SUPFAM" id="SSF63829">
    <property type="entry name" value="Calcium-dependent phosphotriesterase"/>
    <property type="match status" value="1"/>
</dbReference>
<evidence type="ECO:0000256" key="4">
    <source>
        <dbReference type="SAM" id="Phobius"/>
    </source>
</evidence>
<proteinExistence type="predicted"/>
<dbReference type="Pfam" id="PF00512">
    <property type="entry name" value="HisKA"/>
    <property type="match status" value="1"/>
</dbReference>
<accession>L8K1U4</accession>
<dbReference type="Pfam" id="PF07495">
    <property type="entry name" value="Y_Y_Y"/>
    <property type="match status" value="1"/>
</dbReference>
<keyword evidence="3" id="KW-0597">Phosphoprotein</keyword>
<dbReference type="eggNOG" id="COG3292">
    <property type="taxonomic scope" value="Bacteria"/>
</dbReference>
<keyword evidence="4" id="KW-1133">Transmembrane helix</keyword>
<comment type="catalytic activity">
    <reaction evidence="1">
        <text>ATP + protein L-histidine = ADP + protein N-phospho-L-histidine.</text>
        <dbReference type="EC" id="2.7.13.3"/>
    </reaction>
</comment>
<keyword evidence="4" id="KW-0812">Transmembrane</keyword>
<dbReference type="Proteomes" id="UP000011135">
    <property type="component" value="Unassembled WGS sequence"/>
</dbReference>
<protein>
    <recommendedName>
        <fullName evidence="2">histidine kinase</fullName>
        <ecNumber evidence="2">2.7.13.3</ecNumber>
    </recommendedName>
</protein>
<dbReference type="Pfam" id="PF02518">
    <property type="entry name" value="HATPase_c"/>
    <property type="match status" value="1"/>
</dbReference>
<dbReference type="EC" id="2.7.13.3" evidence="2"/>
<dbReference type="GO" id="GO:0000155">
    <property type="term" value="F:phosphorelay sensor kinase activity"/>
    <property type="evidence" value="ECO:0007669"/>
    <property type="project" value="InterPro"/>
</dbReference>
<dbReference type="FunFam" id="2.60.40.10:FF:000791">
    <property type="entry name" value="Two-component system sensor histidine kinase/response regulator"/>
    <property type="match status" value="1"/>
</dbReference>
<dbReference type="PRINTS" id="PR00344">
    <property type="entry name" value="BCTRLSENSOR"/>
</dbReference>
<evidence type="ECO:0000313" key="6">
    <source>
        <dbReference type="EMBL" id="ELR73427.1"/>
    </source>
</evidence>
<dbReference type="SUPFAM" id="SSF50998">
    <property type="entry name" value="Quinoprotein alcohol dehydrogenase-like"/>
    <property type="match status" value="1"/>
</dbReference>
<evidence type="ECO:0000259" key="5">
    <source>
        <dbReference type="PROSITE" id="PS50109"/>
    </source>
</evidence>
<reference evidence="6 7" key="1">
    <citation type="submission" date="2012-12" db="EMBL/GenBank/DDBJ databases">
        <title>Genome assembly of Fulvivirga imtechensis AK7.</title>
        <authorList>
            <person name="Nupur N."/>
            <person name="Khatri I."/>
            <person name="Kumar R."/>
            <person name="Subramanian S."/>
            <person name="Pinnaka A."/>
        </authorList>
    </citation>
    <scope>NUCLEOTIDE SEQUENCE [LARGE SCALE GENOMIC DNA]</scope>
    <source>
        <strain evidence="6 7">AK7</strain>
    </source>
</reference>
<keyword evidence="7" id="KW-1185">Reference proteome</keyword>
<dbReference type="InterPro" id="IPR003594">
    <property type="entry name" value="HATPase_dom"/>
</dbReference>
<evidence type="ECO:0000256" key="1">
    <source>
        <dbReference type="ARBA" id="ARBA00000085"/>
    </source>
</evidence>
<keyword evidence="4" id="KW-0472">Membrane</keyword>
<dbReference type="AlphaFoldDB" id="L8K1U4"/>
<gene>
    <name evidence="6" type="ORF">C900_04279</name>
</gene>